<dbReference type="Proteomes" id="UP000001036">
    <property type="component" value="Chromosome"/>
</dbReference>
<sequence length="34" mass="3886">MVLLRKSNPQSHELQTAVEHGVEVVEKLLKIVIF</sequence>
<name>B3PDG0_CELJU</name>
<dbReference type="AlphaFoldDB" id="B3PDG0"/>
<proteinExistence type="predicted"/>
<dbReference type="KEGG" id="cja:CJA_1418"/>
<evidence type="ECO:0000313" key="1">
    <source>
        <dbReference type="EMBL" id="ACE85689.1"/>
    </source>
</evidence>
<protein>
    <submittedName>
        <fullName evidence="1">Uncharacterized protein</fullName>
    </submittedName>
</protein>
<organism evidence="1 2">
    <name type="scientific">Cellvibrio japonicus (strain Ueda107)</name>
    <name type="common">Pseudomonas fluorescens subsp. cellulosa</name>
    <dbReference type="NCBI Taxonomy" id="498211"/>
    <lineage>
        <taxon>Bacteria</taxon>
        <taxon>Pseudomonadati</taxon>
        <taxon>Pseudomonadota</taxon>
        <taxon>Gammaproteobacteria</taxon>
        <taxon>Cellvibrionales</taxon>
        <taxon>Cellvibrionaceae</taxon>
        <taxon>Cellvibrio</taxon>
    </lineage>
</organism>
<dbReference type="HOGENOM" id="CLU_3372803_0_0_6"/>
<keyword evidence="2" id="KW-1185">Reference proteome</keyword>
<accession>B3PDG0</accession>
<reference evidence="1 2" key="1">
    <citation type="journal article" date="2008" name="J. Bacteriol.">
        <title>Insights into plant cell wall degradation from the genome sequence of the soil bacterium Cellvibrio japonicus.</title>
        <authorList>
            <person name="Deboy R.T."/>
            <person name="Mongodin E.F."/>
            <person name="Fouts D.E."/>
            <person name="Tailford L.E."/>
            <person name="Khouri H."/>
            <person name="Emerson J.B."/>
            <person name="Mohamoud Y."/>
            <person name="Watkins K."/>
            <person name="Henrissat B."/>
            <person name="Gilbert H.J."/>
            <person name="Nelson K.E."/>
        </authorList>
    </citation>
    <scope>NUCLEOTIDE SEQUENCE [LARGE SCALE GENOMIC DNA]</scope>
    <source>
        <strain evidence="1 2">Ueda107</strain>
    </source>
</reference>
<dbReference type="EMBL" id="CP000934">
    <property type="protein sequence ID" value="ACE85689.1"/>
    <property type="molecule type" value="Genomic_DNA"/>
</dbReference>
<dbReference type="STRING" id="498211.CJA_1418"/>
<gene>
    <name evidence="1" type="ordered locus">CJA_1418</name>
</gene>
<evidence type="ECO:0000313" key="2">
    <source>
        <dbReference type="Proteomes" id="UP000001036"/>
    </source>
</evidence>